<feature type="domain" description="Tubulin/FtsZ 2-layer sandwich" evidence="8">
    <location>
        <begin position="207"/>
        <end position="325"/>
    </location>
</feature>
<dbReference type="PROSITE" id="PS01135">
    <property type="entry name" value="FTSZ_2"/>
    <property type="match status" value="1"/>
</dbReference>
<accession>A0ABS6VPF9</accession>
<dbReference type="Proteomes" id="UP001166291">
    <property type="component" value="Unassembled WGS sequence"/>
</dbReference>
<dbReference type="InterPro" id="IPR003008">
    <property type="entry name" value="Tubulin_FtsZ_GTPase"/>
</dbReference>
<dbReference type="InterPro" id="IPR024757">
    <property type="entry name" value="FtsZ_C"/>
</dbReference>
<evidence type="ECO:0000256" key="2">
    <source>
        <dbReference type="ARBA" id="ARBA00022741"/>
    </source>
</evidence>
<feature type="binding site" evidence="4">
    <location>
        <position position="139"/>
    </location>
    <ligand>
        <name>GTP</name>
        <dbReference type="ChEBI" id="CHEBI:37565"/>
    </ligand>
</feature>
<comment type="subcellular location">
    <subcellularLocation>
        <location evidence="4">Cytoplasm</location>
    </subcellularLocation>
    <text evidence="4">Assembles at midcell at the inner surface of the cytoplasmic membrane.</text>
</comment>
<evidence type="ECO:0000259" key="7">
    <source>
        <dbReference type="SMART" id="SM00864"/>
    </source>
</evidence>
<evidence type="ECO:0000256" key="1">
    <source>
        <dbReference type="ARBA" id="ARBA00009690"/>
    </source>
</evidence>
<keyword evidence="2 4" id="KW-0547">Nucleotide-binding</keyword>
<feature type="domain" description="Tubulin/FtsZ GTPase" evidence="7">
    <location>
        <begin position="13"/>
        <end position="205"/>
    </location>
</feature>
<keyword evidence="10" id="KW-1185">Reference proteome</keyword>
<dbReference type="Pfam" id="PF00091">
    <property type="entry name" value="Tubulin"/>
    <property type="match status" value="1"/>
</dbReference>
<feature type="binding site" evidence="4">
    <location>
        <position position="187"/>
    </location>
    <ligand>
        <name>GTP</name>
        <dbReference type="ChEBI" id="CHEBI:37565"/>
    </ligand>
</feature>
<dbReference type="PANTHER" id="PTHR30314">
    <property type="entry name" value="CELL DIVISION PROTEIN FTSZ-RELATED"/>
    <property type="match status" value="1"/>
</dbReference>
<dbReference type="PANTHER" id="PTHR30314:SF3">
    <property type="entry name" value="MITOCHONDRIAL DIVISION PROTEIN FSZA"/>
    <property type="match status" value="1"/>
</dbReference>
<dbReference type="HAMAP" id="MF_00909">
    <property type="entry name" value="FtsZ"/>
    <property type="match status" value="1"/>
</dbReference>
<feature type="binding site" evidence="4">
    <location>
        <position position="143"/>
    </location>
    <ligand>
        <name>GTP</name>
        <dbReference type="ChEBI" id="CHEBI:37565"/>
    </ligand>
</feature>
<dbReference type="EMBL" id="JAHWDQ010000001">
    <property type="protein sequence ID" value="MBW2940204.1"/>
    <property type="molecule type" value="Genomic_DNA"/>
</dbReference>
<dbReference type="SUPFAM" id="SSF52490">
    <property type="entry name" value="Tubulin nucleotide-binding domain-like"/>
    <property type="match status" value="1"/>
</dbReference>
<evidence type="ECO:0000313" key="9">
    <source>
        <dbReference type="EMBL" id="MBW2940204.1"/>
    </source>
</evidence>
<protein>
    <recommendedName>
        <fullName evidence="4 5">Cell division protein FtsZ</fullName>
    </recommendedName>
</protein>
<comment type="similarity">
    <text evidence="1 4 6">Belongs to the FtsZ family.</text>
</comment>
<dbReference type="InterPro" id="IPR045061">
    <property type="entry name" value="FtsZ/CetZ"/>
</dbReference>
<dbReference type="InterPro" id="IPR018316">
    <property type="entry name" value="Tubulin/FtsZ_2-layer-sand-dom"/>
</dbReference>
<evidence type="ECO:0000256" key="6">
    <source>
        <dbReference type="RuleBase" id="RU000631"/>
    </source>
</evidence>
<dbReference type="SUPFAM" id="SSF55307">
    <property type="entry name" value="Tubulin C-terminal domain-like"/>
    <property type="match status" value="1"/>
</dbReference>
<keyword evidence="4 6" id="KW-0131">Cell cycle</keyword>
<dbReference type="CDD" id="cd02201">
    <property type="entry name" value="FtsZ_type1"/>
    <property type="match status" value="1"/>
</dbReference>
<dbReference type="PROSITE" id="PS01134">
    <property type="entry name" value="FTSZ_1"/>
    <property type="match status" value="1"/>
</dbReference>
<evidence type="ECO:0000256" key="3">
    <source>
        <dbReference type="ARBA" id="ARBA00023134"/>
    </source>
</evidence>
<dbReference type="InterPro" id="IPR037103">
    <property type="entry name" value="Tubulin/FtsZ-like_C"/>
</dbReference>
<dbReference type="NCBIfam" id="TIGR00065">
    <property type="entry name" value="ftsZ"/>
    <property type="match status" value="1"/>
</dbReference>
<dbReference type="Pfam" id="PF12327">
    <property type="entry name" value="FtsZ_C"/>
    <property type="match status" value="1"/>
</dbReference>
<dbReference type="SMART" id="SM00864">
    <property type="entry name" value="Tubulin"/>
    <property type="match status" value="1"/>
</dbReference>
<keyword evidence="3 4" id="KW-0342">GTP-binding</keyword>
<organism evidence="9 10">
    <name type="scientific">Zhongshania aquimaris</name>
    <dbReference type="NCBI Taxonomy" id="2857107"/>
    <lineage>
        <taxon>Bacteria</taxon>
        <taxon>Pseudomonadati</taxon>
        <taxon>Pseudomonadota</taxon>
        <taxon>Gammaproteobacteria</taxon>
        <taxon>Cellvibrionales</taxon>
        <taxon>Spongiibacteraceae</taxon>
        <taxon>Zhongshania</taxon>
    </lineage>
</organism>
<comment type="function">
    <text evidence="4 6">Essential cell division protein that forms a contractile ring structure (Z ring) at the future cell division site. The regulation of the ring assembly controls the timing and the location of cell division. One of the functions of the FtsZ ring is to recruit other cell division proteins to the septum to produce a new cell wall between the dividing cells. Binds GTP and shows GTPase activity.</text>
</comment>
<evidence type="ECO:0000256" key="4">
    <source>
        <dbReference type="HAMAP-Rule" id="MF_00909"/>
    </source>
</evidence>
<evidence type="ECO:0000256" key="5">
    <source>
        <dbReference type="NCBIfam" id="TIGR00065"/>
    </source>
</evidence>
<evidence type="ECO:0000313" key="10">
    <source>
        <dbReference type="Proteomes" id="UP001166291"/>
    </source>
</evidence>
<keyword evidence="4" id="KW-0963">Cytoplasm</keyword>
<feature type="binding site" evidence="4">
    <location>
        <begin position="108"/>
        <end position="110"/>
    </location>
    <ligand>
        <name>GTP</name>
        <dbReference type="ChEBI" id="CHEBI:37565"/>
    </ligand>
</feature>
<dbReference type="Gene3D" id="3.40.50.1440">
    <property type="entry name" value="Tubulin/FtsZ, GTPase domain"/>
    <property type="match status" value="1"/>
</dbReference>
<dbReference type="RefSeq" id="WP_219042421.1">
    <property type="nucleotide sequence ID" value="NZ_JAHWDQ010000001.1"/>
</dbReference>
<dbReference type="Gene3D" id="3.30.1330.20">
    <property type="entry name" value="Tubulin/FtsZ, C-terminal domain"/>
    <property type="match status" value="1"/>
</dbReference>
<name>A0ABS6VPF9_9GAMM</name>
<comment type="subunit">
    <text evidence="4">Homodimer. Polymerizes to form a dynamic ring structure in a strictly GTP-dependent manner. Interacts directly with several other division proteins.</text>
</comment>
<reference evidence="9" key="1">
    <citation type="submission" date="2021-07" db="EMBL/GenBank/DDBJ databases">
        <title>Zhongshania sp. CAU 1632 isolated from seawater.</title>
        <authorList>
            <person name="Kim W."/>
        </authorList>
    </citation>
    <scope>NUCLEOTIDE SEQUENCE</scope>
    <source>
        <strain evidence="9">CAU 1632</strain>
    </source>
</reference>
<gene>
    <name evidence="4 9" type="primary">ftsZ</name>
    <name evidence="9" type="ORF">KXJ70_05425</name>
</gene>
<dbReference type="SMART" id="SM00865">
    <property type="entry name" value="Tubulin_C"/>
    <property type="match status" value="1"/>
</dbReference>
<comment type="caution">
    <text evidence="9">The sequence shown here is derived from an EMBL/GenBank/DDBJ whole genome shotgun (WGS) entry which is preliminary data.</text>
</comment>
<keyword evidence="4 6" id="KW-0717">Septation</keyword>
<dbReference type="PRINTS" id="PR00423">
    <property type="entry name" value="CELLDVISFTSZ"/>
</dbReference>
<dbReference type="GO" id="GO:0051301">
    <property type="term" value="P:cell division"/>
    <property type="evidence" value="ECO:0007669"/>
    <property type="project" value="UniProtKB-KW"/>
</dbReference>
<feature type="binding site" evidence="4">
    <location>
        <begin position="21"/>
        <end position="25"/>
    </location>
    <ligand>
        <name>GTP</name>
        <dbReference type="ChEBI" id="CHEBI:37565"/>
    </ligand>
</feature>
<dbReference type="InterPro" id="IPR020805">
    <property type="entry name" value="Cell_div_FtsZ_CS"/>
</dbReference>
<dbReference type="InterPro" id="IPR036525">
    <property type="entry name" value="Tubulin/FtsZ_GTPase_sf"/>
</dbReference>
<proteinExistence type="inferred from homology"/>
<keyword evidence="4 6" id="KW-0132">Cell division</keyword>
<evidence type="ECO:0000259" key="8">
    <source>
        <dbReference type="SMART" id="SM00865"/>
    </source>
</evidence>
<sequence>MFELVDNVPQNAVIKVVGVGGGGGNAVKHMIACNVDGVDFICANTDAQALTNVSSKTVLQLGTTITKGLGAGANPEIGRQSAMEDRDRIAEALQGADMVFITAGMGGGTGTGAAPVVAQVAKELGILTVAVVTKPFPFEGKKRMAVALEGMKELRQHVDSLITIPNEKLLPVLGKNTSLLDAFKAANDVLLGAVQGIADLIIRPGMINVDFADVRTVMSEMGMAMMGSGVATGENRAREAAEAAIRSPLLEDVNLQGARGILVNITAGLDLSLGEFNDVGDTIEEFASENATVVVGTVIDPDMVDELRVTVVATGLDGLGQEAPLKVVESRPVEARSTDYRKLDRPTVMRNNQQAAVARDVAPAPMADKDMEYLDIPAFLRRQAD</sequence>
<dbReference type="InterPro" id="IPR000158">
    <property type="entry name" value="Cell_div_FtsZ"/>
</dbReference>
<dbReference type="InterPro" id="IPR008280">
    <property type="entry name" value="Tub_FtsZ_C"/>
</dbReference>